<dbReference type="GO" id="GO:0016740">
    <property type="term" value="F:transferase activity"/>
    <property type="evidence" value="ECO:0007669"/>
    <property type="project" value="UniProtKB-KW"/>
</dbReference>
<dbReference type="NCBIfam" id="TIGR03725">
    <property type="entry name" value="T6A_YeaZ"/>
    <property type="match status" value="1"/>
</dbReference>
<sequence>MRILAIDTAAAHCAAALLEDGVVRGTLSEVMGRGQAERLVPMAQSLLEAAGTDFRHLDAIAVGIGPGNFTGIRISVSTARGLALALGIPAIGVSTFEALAWGHDGPVLVALDAGRDRLYVQGFRGADLSPRLTDRTALHHVALPPSTLVLGHDATRLAGIVDARPGSGNTVPAPEIFAMIAATRAAPHAPPAPLYLRTADAALPAEGPPTLLD</sequence>
<reference evidence="2 3" key="1">
    <citation type="submission" date="2020-05" db="EMBL/GenBank/DDBJ databases">
        <title>Gimesia benthica sp. nov., a novel planctomycete isolated from a deep-sea water sample of the Northwest Indian Ocean.</title>
        <authorList>
            <person name="Wang J."/>
            <person name="Ruan C."/>
            <person name="Song L."/>
            <person name="Zhu Y."/>
            <person name="Li A."/>
            <person name="Zheng X."/>
            <person name="Wang L."/>
            <person name="Lu Z."/>
            <person name="Huang Y."/>
            <person name="Du W."/>
            <person name="Zhou Y."/>
            <person name="Huang L."/>
            <person name="Dai X."/>
        </authorList>
    </citation>
    <scope>NUCLEOTIDE SEQUENCE [LARGE SCALE GENOMIC DNA]</scope>
    <source>
        <strain evidence="2 3">YYQ-30</strain>
    </source>
</reference>
<evidence type="ECO:0000259" key="1">
    <source>
        <dbReference type="Pfam" id="PF00814"/>
    </source>
</evidence>
<dbReference type="GO" id="GO:0005829">
    <property type="term" value="C:cytosol"/>
    <property type="evidence" value="ECO:0007669"/>
    <property type="project" value="TreeGrafter"/>
</dbReference>
<comment type="caution">
    <text evidence="2">The sequence shown here is derived from an EMBL/GenBank/DDBJ whole genome shotgun (WGS) entry which is preliminary data.</text>
</comment>
<dbReference type="InterPro" id="IPR022496">
    <property type="entry name" value="T6A_TsaB"/>
</dbReference>
<keyword evidence="2" id="KW-0808">Transferase</keyword>
<evidence type="ECO:0000313" key="2">
    <source>
        <dbReference type="EMBL" id="NNU78900.1"/>
    </source>
</evidence>
<dbReference type="InterPro" id="IPR043129">
    <property type="entry name" value="ATPase_NBD"/>
</dbReference>
<dbReference type="RefSeq" id="WP_171321421.1">
    <property type="nucleotide sequence ID" value="NZ_JABFBC010000001.1"/>
</dbReference>
<dbReference type="SUPFAM" id="SSF53067">
    <property type="entry name" value="Actin-like ATPase domain"/>
    <property type="match status" value="1"/>
</dbReference>
<dbReference type="CDD" id="cd24032">
    <property type="entry name" value="ASKHA_NBD_TsaB"/>
    <property type="match status" value="1"/>
</dbReference>
<proteinExistence type="predicted"/>
<dbReference type="EMBL" id="JABFBC010000001">
    <property type="protein sequence ID" value="NNU78900.1"/>
    <property type="molecule type" value="Genomic_DNA"/>
</dbReference>
<accession>A0A849L022</accession>
<keyword evidence="3" id="KW-1185">Reference proteome</keyword>
<dbReference type="PANTHER" id="PTHR11735">
    <property type="entry name" value="TRNA N6-ADENOSINE THREONYLCARBAMOYLTRANSFERASE"/>
    <property type="match status" value="1"/>
</dbReference>
<dbReference type="GO" id="GO:0002949">
    <property type="term" value="P:tRNA threonylcarbamoyladenosine modification"/>
    <property type="evidence" value="ECO:0007669"/>
    <property type="project" value="InterPro"/>
</dbReference>
<dbReference type="Pfam" id="PF00814">
    <property type="entry name" value="TsaD"/>
    <property type="match status" value="1"/>
</dbReference>
<dbReference type="AlphaFoldDB" id="A0A849L022"/>
<gene>
    <name evidence="2" type="primary">tsaB</name>
    <name evidence="2" type="ORF">HMH01_00480</name>
</gene>
<evidence type="ECO:0000313" key="3">
    <source>
        <dbReference type="Proteomes" id="UP000572377"/>
    </source>
</evidence>
<organism evidence="2 3">
    <name type="scientific">Halovulum dunhuangense</name>
    <dbReference type="NCBI Taxonomy" id="1505036"/>
    <lineage>
        <taxon>Bacteria</taxon>
        <taxon>Pseudomonadati</taxon>
        <taxon>Pseudomonadota</taxon>
        <taxon>Alphaproteobacteria</taxon>
        <taxon>Rhodobacterales</taxon>
        <taxon>Paracoccaceae</taxon>
        <taxon>Halovulum</taxon>
    </lineage>
</organism>
<protein>
    <submittedName>
        <fullName evidence="2">tRNA (Adenosine(37)-N6)-threonylcarbamoyltransferase complex dimerization subunit type 1 TsaB</fullName>
    </submittedName>
</protein>
<dbReference type="Proteomes" id="UP000572377">
    <property type="component" value="Unassembled WGS sequence"/>
</dbReference>
<dbReference type="InterPro" id="IPR000905">
    <property type="entry name" value="Gcp-like_dom"/>
</dbReference>
<dbReference type="PANTHER" id="PTHR11735:SF11">
    <property type="entry name" value="TRNA THREONYLCARBAMOYLADENOSINE BIOSYNTHESIS PROTEIN TSAB"/>
    <property type="match status" value="1"/>
</dbReference>
<name>A0A849L022_9RHOB</name>
<dbReference type="Gene3D" id="3.30.420.40">
    <property type="match status" value="1"/>
</dbReference>
<feature type="domain" description="Gcp-like" evidence="1">
    <location>
        <begin position="25"/>
        <end position="121"/>
    </location>
</feature>